<gene>
    <name evidence="1" type="ORF">CL176_07060</name>
</gene>
<dbReference type="RefSeq" id="WP_118990671.1">
    <property type="nucleotide sequence ID" value="NZ_CP023434.1"/>
</dbReference>
<protein>
    <submittedName>
        <fullName evidence="1">Uncharacterized protein</fullName>
    </submittedName>
</protein>
<organism evidence="1 2">
    <name type="scientific">Suicoccus acidiformans</name>
    <dbReference type="NCBI Taxonomy" id="2036206"/>
    <lineage>
        <taxon>Bacteria</taxon>
        <taxon>Bacillati</taxon>
        <taxon>Bacillota</taxon>
        <taxon>Bacilli</taxon>
        <taxon>Lactobacillales</taxon>
        <taxon>Aerococcaceae</taxon>
        <taxon>Suicoccus</taxon>
    </lineage>
</organism>
<reference evidence="1 2" key="1">
    <citation type="submission" date="2017-09" db="EMBL/GenBank/DDBJ databases">
        <title>Complete genome sequence of Oxytococcus suis strain ZY16052.</title>
        <authorList>
            <person name="Li F."/>
        </authorList>
    </citation>
    <scope>NUCLEOTIDE SEQUENCE [LARGE SCALE GENOMIC DNA]</scope>
    <source>
        <strain evidence="1 2">ZY16052</strain>
    </source>
</reference>
<evidence type="ECO:0000313" key="2">
    <source>
        <dbReference type="Proteomes" id="UP000263232"/>
    </source>
</evidence>
<dbReference type="OrthoDB" id="9808267at2"/>
<sequence length="66" mass="7491">MEREARRLFDQLGMDFETGISLFLEKSVQEGNVSFLDVNLLAREAALSGQGKVFKNPKILLDYLVE</sequence>
<dbReference type="EMBL" id="CP023434">
    <property type="protein sequence ID" value="AXY25772.1"/>
    <property type="molecule type" value="Genomic_DNA"/>
</dbReference>
<keyword evidence="2" id="KW-1185">Reference proteome</keyword>
<evidence type="ECO:0000313" key="1">
    <source>
        <dbReference type="EMBL" id="AXY25772.1"/>
    </source>
</evidence>
<dbReference type="Proteomes" id="UP000263232">
    <property type="component" value="Chromosome"/>
</dbReference>
<name>A0A347WL15_9LACT</name>
<dbReference type="AlphaFoldDB" id="A0A347WL15"/>
<proteinExistence type="predicted"/>
<dbReference type="KEGG" id="abae:CL176_07060"/>
<accession>A0A347WL15</accession>